<protein>
    <submittedName>
        <fullName evidence="1">Uncharacterized protein</fullName>
    </submittedName>
</protein>
<keyword evidence="2" id="KW-1185">Reference proteome</keyword>
<dbReference type="EMBL" id="JJMP01000003">
    <property type="protein sequence ID" value="RYC51901.1"/>
    <property type="molecule type" value="Genomic_DNA"/>
</dbReference>
<dbReference type="AlphaFoldDB" id="A0A444VM92"/>
<gene>
    <name evidence="1" type="ORF">DN53_08425</name>
</gene>
<reference evidence="1 2" key="1">
    <citation type="submission" date="2014-04" db="EMBL/GenBank/DDBJ databases">
        <title>Whole genome of Muricauda olearia.</title>
        <authorList>
            <person name="Zhang X.-H."/>
            <person name="Tang K."/>
        </authorList>
    </citation>
    <scope>NUCLEOTIDE SEQUENCE [LARGE SCALE GENOMIC DNA]</scope>
    <source>
        <strain evidence="1 2">Th120</strain>
    </source>
</reference>
<sequence length="61" mass="6870">MFIDKVLVINGSLDVQLTDGHFGLMDDHFGLMMKSSYKSKLKWKNNAAHMCGVIYCKKACS</sequence>
<comment type="caution">
    <text evidence="1">The sequence shown here is derived from an EMBL/GenBank/DDBJ whole genome shotgun (WGS) entry which is preliminary data.</text>
</comment>
<proteinExistence type="predicted"/>
<organism evidence="1 2">
    <name type="scientific">Flagellimonas olearia</name>
    <dbReference type="NCBI Taxonomy" id="552546"/>
    <lineage>
        <taxon>Bacteria</taxon>
        <taxon>Pseudomonadati</taxon>
        <taxon>Bacteroidota</taxon>
        <taxon>Flavobacteriia</taxon>
        <taxon>Flavobacteriales</taxon>
        <taxon>Flavobacteriaceae</taxon>
        <taxon>Flagellimonas</taxon>
    </lineage>
</organism>
<dbReference type="Proteomes" id="UP000290261">
    <property type="component" value="Unassembled WGS sequence"/>
</dbReference>
<accession>A0A444VM92</accession>
<name>A0A444VM92_9FLAO</name>
<evidence type="ECO:0000313" key="2">
    <source>
        <dbReference type="Proteomes" id="UP000290261"/>
    </source>
</evidence>
<evidence type="ECO:0000313" key="1">
    <source>
        <dbReference type="EMBL" id="RYC51901.1"/>
    </source>
</evidence>